<dbReference type="InterPro" id="IPR036508">
    <property type="entry name" value="Chitin-bd_dom_sf"/>
</dbReference>
<evidence type="ECO:0000313" key="10">
    <source>
        <dbReference type="Proteomes" id="UP000192578"/>
    </source>
</evidence>
<dbReference type="GO" id="GO:0008061">
    <property type="term" value="F:chitin binding"/>
    <property type="evidence" value="ECO:0007669"/>
    <property type="project" value="UniProtKB-KW"/>
</dbReference>
<dbReference type="InterPro" id="IPR051940">
    <property type="entry name" value="Chitin_bind-dev_reg"/>
</dbReference>
<evidence type="ECO:0000256" key="3">
    <source>
        <dbReference type="ARBA" id="ARBA00022737"/>
    </source>
</evidence>
<evidence type="ECO:0000259" key="8">
    <source>
        <dbReference type="PROSITE" id="PS50940"/>
    </source>
</evidence>
<dbReference type="SMART" id="SM00494">
    <property type="entry name" value="ChtBD2"/>
    <property type="match status" value="2"/>
</dbReference>
<keyword evidence="2 7" id="KW-0732">Signal</keyword>
<evidence type="ECO:0000256" key="1">
    <source>
        <dbReference type="ARBA" id="ARBA00022669"/>
    </source>
</evidence>
<dbReference type="SUPFAM" id="SSF57625">
    <property type="entry name" value="Invertebrate chitin-binding proteins"/>
    <property type="match status" value="1"/>
</dbReference>
<feature type="domain" description="Chitin-binding type-2" evidence="8">
    <location>
        <begin position="360"/>
        <end position="427"/>
    </location>
</feature>
<dbReference type="OrthoDB" id="6020543at2759"/>
<dbReference type="Proteomes" id="UP000192578">
    <property type="component" value="Unassembled WGS sequence"/>
</dbReference>
<dbReference type="EMBL" id="MTYJ01000212">
    <property type="protein sequence ID" value="OWA51031.1"/>
    <property type="molecule type" value="Genomic_DNA"/>
</dbReference>
<dbReference type="GO" id="GO:0005576">
    <property type="term" value="C:extracellular region"/>
    <property type="evidence" value="ECO:0007669"/>
    <property type="project" value="InterPro"/>
</dbReference>
<feature type="chain" id="PRO_5040780343" description="Chitin-binding type-2 domain-containing protein" evidence="7">
    <location>
        <begin position="28"/>
        <end position="600"/>
    </location>
</feature>
<name>A0A9X6NE42_HYPEX</name>
<dbReference type="Gene3D" id="2.170.140.10">
    <property type="entry name" value="Chitin binding domain"/>
    <property type="match status" value="1"/>
</dbReference>
<evidence type="ECO:0000256" key="7">
    <source>
        <dbReference type="SAM" id="SignalP"/>
    </source>
</evidence>
<proteinExistence type="predicted"/>
<keyword evidence="3" id="KW-0677">Repeat</keyword>
<protein>
    <recommendedName>
        <fullName evidence="8">Chitin-binding type-2 domain-containing protein</fullName>
    </recommendedName>
</protein>
<feature type="compositionally biased region" description="Low complexity" evidence="6">
    <location>
        <begin position="41"/>
        <end position="55"/>
    </location>
</feature>
<dbReference type="Pfam" id="PF01607">
    <property type="entry name" value="CBM_14"/>
    <property type="match status" value="1"/>
</dbReference>
<keyword evidence="10" id="KW-1185">Reference proteome</keyword>
<keyword evidence="5" id="KW-0325">Glycoprotein</keyword>
<gene>
    <name evidence="9" type="ORF">BV898_15533</name>
</gene>
<feature type="region of interest" description="Disordered" evidence="6">
    <location>
        <begin position="494"/>
        <end position="515"/>
    </location>
</feature>
<feature type="region of interest" description="Disordered" evidence="6">
    <location>
        <begin position="85"/>
        <end position="107"/>
    </location>
</feature>
<sequence length="600" mass="59687">MELHCPSLLYFVSALCVLTCLHTKSTGKAVDPTAADDENTPYSSQPRQSPSSQDSAPALLTVRSRALFTFNNSNFGTLGALLNNTRDTSSTDQPQARSSSAEDYPAYPIGGGGDYSGGFLGGGPGGSYGSGWGSKAQRVVYIAIPLNALSALLSANQLNTLGVGSIYPSLPPLGGGASYGGPPLRGVGSYGGTGGGSYSGGGASYSGGGGASYGGAGGASYGGGGGASYGSGGNNYVTGLSSGSNYGPSTYGAITYDSGPGLGQVLYGAVSGGASYSGAGGGSYGGSSGSYSSGSGGGYGGGGYDSGSGGGYSGGGGGAGYSGGGGGYVAGGGGYSSAALSIGQASYGSGLLLGAGTVGTLPCPRGTGFYRHPIDCNRFYRCVDYLPSPLGARFKIYEYNCPAGTVYSVEVWVCVWPYQPEAGRCFAGNAPDVILPGGQLPPIAPAIPFPPPIIGFSSGYASSGGGSSYDSPGYNDDDTNKGLLRAKSAATVAESNSISKSSPQQRPATPKSSLLQTNTNLFQSAGTDRPRCSAVGFFAHPLDCTQFAQCWKTGDGDITGFYFQVPGTVFFNVKIPVCGDEPVNVPDASSSSCQDKLQPS</sequence>
<evidence type="ECO:0000256" key="5">
    <source>
        <dbReference type="ARBA" id="ARBA00023180"/>
    </source>
</evidence>
<comment type="caution">
    <text evidence="9">The sequence shown here is derived from an EMBL/GenBank/DDBJ whole genome shotgun (WGS) entry which is preliminary data.</text>
</comment>
<dbReference type="InterPro" id="IPR002557">
    <property type="entry name" value="Chitin-bd_dom"/>
</dbReference>
<organism evidence="9 10">
    <name type="scientific">Hypsibius exemplaris</name>
    <name type="common">Freshwater tardigrade</name>
    <dbReference type="NCBI Taxonomy" id="2072580"/>
    <lineage>
        <taxon>Eukaryota</taxon>
        <taxon>Metazoa</taxon>
        <taxon>Ecdysozoa</taxon>
        <taxon>Tardigrada</taxon>
        <taxon>Eutardigrada</taxon>
        <taxon>Parachela</taxon>
        <taxon>Hypsibioidea</taxon>
        <taxon>Hypsibiidae</taxon>
        <taxon>Hypsibius</taxon>
    </lineage>
</organism>
<reference evidence="10" key="1">
    <citation type="submission" date="2017-01" db="EMBL/GenBank/DDBJ databases">
        <title>Comparative genomics of anhydrobiosis in the tardigrade Hypsibius dujardini.</title>
        <authorList>
            <person name="Yoshida Y."/>
            <person name="Koutsovoulos G."/>
            <person name="Laetsch D."/>
            <person name="Stevens L."/>
            <person name="Kumar S."/>
            <person name="Horikawa D."/>
            <person name="Ishino K."/>
            <person name="Komine S."/>
            <person name="Tomita M."/>
            <person name="Blaxter M."/>
            <person name="Arakawa K."/>
        </authorList>
    </citation>
    <scope>NUCLEOTIDE SEQUENCE [LARGE SCALE GENOMIC DNA]</scope>
    <source>
        <strain evidence="10">Z151</strain>
    </source>
</reference>
<evidence type="ECO:0000256" key="2">
    <source>
        <dbReference type="ARBA" id="ARBA00022729"/>
    </source>
</evidence>
<accession>A0A9X6NE42</accession>
<evidence type="ECO:0000313" key="9">
    <source>
        <dbReference type="EMBL" id="OWA51031.1"/>
    </source>
</evidence>
<dbReference type="AlphaFoldDB" id="A0A9X6NE42"/>
<evidence type="ECO:0000256" key="6">
    <source>
        <dbReference type="SAM" id="MobiDB-lite"/>
    </source>
</evidence>
<dbReference type="PROSITE" id="PS50940">
    <property type="entry name" value="CHIT_BIND_II"/>
    <property type="match status" value="1"/>
</dbReference>
<keyword evidence="1" id="KW-0147">Chitin-binding</keyword>
<keyword evidence="4" id="KW-1015">Disulfide bond</keyword>
<dbReference type="PANTHER" id="PTHR23301:SF0">
    <property type="entry name" value="CHITIN-BINDING TYPE-2 DOMAIN-CONTAINING PROTEIN-RELATED"/>
    <property type="match status" value="1"/>
</dbReference>
<dbReference type="PANTHER" id="PTHR23301">
    <property type="entry name" value="CHITIN BINDING PERITROPHIN-A"/>
    <property type="match status" value="1"/>
</dbReference>
<feature type="signal peptide" evidence="7">
    <location>
        <begin position="1"/>
        <end position="27"/>
    </location>
</feature>
<feature type="region of interest" description="Disordered" evidence="6">
    <location>
        <begin position="28"/>
        <end position="55"/>
    </location>
</feature>
<evidence type="ECO:0000256" key="4">
    <source>
        <dbReference type="ARBA" id="ARBA00023157"/>
    </source>
</evidence>
<feature type="compositionally biased region" description="Polar residues" evidence="6">
    <location>
        <begin position="85"/>
        <end position="101"/>
    </location>
</feature>